<keyword evidence="5 6" id="KW-0520">NAD</keyword>
<dbReference type="CDD" id="cd05305">
    <property type="entry name" value="L-AlaDH"/>
    <property type="match status" value="1"/>
</dbReference>
<dbReference type="PANTHER" id="PTHR42795:SF1">
    <property type="entry name" value="ALANINE DEHYDROGENASE"/>
    <property type="match status" value="1"/>
</dbReference>
<dbReference type="KEGG" id="sfer:NCTC12278_00688"/>
<keyword evidence="9" id="KW-0547">Nucleotide-binding</keyword>
<comment type="cofactor">
    <cofactor evidence="10">
        <name>Mg(2+)</name>
        <dbReference type="ChEBI" id="CHEBI:18420"/>
    </cofactor>
    <text evidence="10">Binds 1 Mg(2+) ion per subunit.</text>
</comment>
<dbReference type="EMBL" id="LS483343">
    <property type="protein sequence ID" value="SQF40020.1"/>
    <property type="molecule type" value="Genomic_DNA"/>
</dbReference>
<dbReference type="PANTHER" id="PTHR42795">
    <property type="entry name" value="ALANINE DEHYDROGENASE"/>
    <property type="match status" value="1"/>
</dbReference>
<dbReference type="GO" id="GO:0042853">
    <property type="term" value="P:L-alanine catabolic process"/>
    <property type="evidence" value="ECO:0007669"/>
    <property type="project" value="UniProtKB-UniPathway"/>
</dbReference>
<evidence type="ECO:0000256" key="7">
    <source>
        <dbReference type="PIRSR" id="PIRSR000183-1"/>
    </source>
</evidence>
<comment type="pathway">
    <text evidence="1">Amino-acid degradation; L-alanine degradation via dehydrogenase pathway; NH(3) and pyruvate from L-alanine: step 1/1.</text>
</comment>
<feature type="binding site" evidence="9">
    <location>
        <position position="201"/>
    </location>
    <ligand>
        <name>NAD(+)</name>
        <dbReference type="ChEBI" id="CHEBI:57540"/>
    </ligand>
</feature>
<feature type="binding site" evidence="9">
    <location>
        <position position="278"/>
    </location>
    <ligand>
        <name>NAD(+)</name>
        <dbReference type="ChEBI" id="CHEBI:57540"/>
    </ligand>
</feature>
<dbReference type="InterPro" id="IPR008141">
    <property type="entry name" value="Ala_DH"/>
</dbReference>
<dbReference type="Pfam" id="PF05222">
    <property type="entry name" value="AlaDh_PNT_N"/>
    <property type="match status" value="1"/>
</dbReference>
<dbReference type="GO" id="GO:0000286">
    <property type="term" value="F:alanine dehydrogenase activity"/>
    <property type="evidence" value="ECO:0007669"/>
    <property type="project" value="UniProtKB-UniRule"/>
</dbReference>
<protein>
    <recommendedName>
        <fullName evidence="3 6">Alanine dehydrogenase</fullName>
        <ecNumber evidence="3 6">1.4.1.1</ecNumber>
    </recommendedName>
</protein>
<feature type="binding site" evidence="9">
    <location>
        <begin position="265"/>
        <end position="268"/>
    </location>
    <ligand>
        <name>NAD(+)</name>
        <dbReference type="ChEBI" id="CHEBI:57540"/>
    </ligand>
</feature>
<evidence type="ECO:0000256" key="8">
    <source>
        <dbReference type="PIRSR" id="PIRSR000183-2"/>
    </source>
</evidence>
<dbReference type="GO" id="GO:0000166">
    <property type="term" value="F:nucleotide binding"/>
    <property type="evidence" value="ECO:0007669"/>
    <property type="project" value="UniProtKB-KW"/>
</dbReference>
<dbReference type="RefSeq" id="WP_018029549.1">
    <property type="nucleotide sequence ID" value="NZ_JBCLUB010000001.1"/>
</dbReference>
<organism evidence="13 14">
    <name type="scientific">Streptococcus ferus</name>
    <dbReference type="NCBI Taxonomy" id="1345"/>
    <lineage>
        <taxon>Bacteria</taxon>
        <taxon>Bacillati</taxon>
        <taxon>Bacillota</taxon>
        <taxon>Bacilli</taxon>
        <taxon>Lactobacillales</taxon>
        <taxon>Streptococcaceae</taxon>
        <taxon>Streptococcus</taxon>
    </lineage>
</organism>
<evidence type="ECO:0000259" key="12">
    <source>
        <dbReference type="SMART" id="SM01003"/>
    </source>
</evidence>
<dbReference type="PIRSF" id="PIRSF000183">
    <property type="entry name" value="Alanine_dh"/>
    <property type="match status" value="1"/>
</dbReference>
<dbReference type="Gene3D" id="3.40.50.720">
    <property type="entry name" value="NAD(P)-binding Rossmann-like Domain"/>
    <property type="match status" value="2"/>
</dbReference>
<feature type="binding site" evidence="9">
    <location>
        <begin position="297"/>
        <end position="300"/>
    </location>
    <ligand>
        <name>NAD(+)</name>
        <dbReference type="ChEBI" id="CHEBI:57540"/>
    </ligand>
</feature>
<feature type="binding site" evidence="9">
    <location>
        <position position="132"/>
    </location>
    <ligand>
        <name>NAD(+)</name>
        <dbReference type="ChEBI" id="CHEBI:57540"/>
    </ligand>
</feature>
<dbReference type="Pfam" id="PF01262">
    <property type="entry name" value="AlaDh_PNT_C"/>
    <property type="match status" value="1"/>
</dbReference>
<keyword evidence="10" id="KW-0479">Metal-binding</keyword>
<evidence type="ECO:0000256" key="10">
    <source>
        <dbReference type="PIRSR" id="PIRSR000183-4"/>
    </source>
</evidence>
<feature type="binding site" evidence="8">
    <location>
        <position position="74"/>
    </location>
    <ligand>
        <name>substrate</name>
    </ligand>
</feature>
<dbReference type="SUPFAM" id="SSF51735">
    <property type="entry name" value="NAD(P)-binding Rossmann-fold domains"/>
    <property type="match status" value="1"/>
</dbReference>
<evidence type="ECO:0000256" key="9">
    <source>
        <dbReference type="PIRSR" id="PIRSR000183-3"/>
    </source>
</evidence>
<feature type="binding site" evidence="9">
    <location>
        <position position="218"/>
    </location>
    <ligand>
        <name>NAD(+)</name>
        <dbReference type="ChEBI" id="CHEBI:57540"/>
    </ligand>
</feature>
<dbReference type="OrthoDB" id="9804592at2"/>
<evidence type="ECO:0000256" key="1">
    <source>
        <dbReference type="ARBA" id="ARBA00005206"/>
    </source>
</evidence>
<dbReference type="SUPFAM" id="SSF52283">
    <property type="entry name" value="Formate/glycerate dehydrogenase catalytic domain-like"/>
    <property type="match status" value="1"/>
</dbReference>
<dbReference type="InterPro" id="IPR007698">
    <property type="entry name" value="AlaDH/PNT_NAD(H)-bd"/>
</dbReference>
<evidence type="ECO:0000256" key="3">
    <source>
        <dbReference type="ARBA" id="ARBA00012897"/>
    </source>
</evidence>
<comment type="catalytic activity">
    <reaction evidence="6">
        <text>L-alanine + NAD(+) + H2O = pyruvate + NH4(+) + NADH + H(+)</text>
        <dbReference type="Rhea" id="RHEA:18405"/>
        <dbReference type="ChEBI" id="CHEBI:15361"/>
        <dbReference type="ChEBI" id="CHEBI:15377"/>
        <dbReference type="ChEBI" id="CHEBI:15378"/>
        <dbReference type="ChEBI" id="CHEBI:28938"/>
        <dbReference type="ChEBI" id="CHEBI:57540"/>
        <dbReference type="ChEBI" id="CHEBI:57945"/>
        <dbReference type="ChEBI" id="CHEBI:57972"/>
        <dbReference type="EC" id="1.4.1.1"/>
    </reaction>
</comment>
<feature type="active site" description="Proton donor/acceptor" evidence="7">
    <location>
        <position position="268"/>
    </location>
</feature>
<dbReference type="PROSITE" id="PS00837">
    <property type="entry name" value="ALADH_PNT_2"/>
    <property type="match status" value="1"/>
</dbReference>
<dbReference type="InterPro" id="IPR007886">
    <property type="entry name" value="AlaDH/PNT_N"/>
</dbReference>
<gene>
    <name evidence="13" type="primary">ald2</name>
    <name evidence="13" type="ORF">NCTC12278_00688</name>
</gene>
<dbReference type="GO" id="GO:0046872">
    <property type="term" value="F:metal ion binding"/>
    <property type="evidence" value="ECO:0007669"/>
    <property type="project" value="UniProtKB-KW"/>
</dbReference>
<evidence type="ECO:0000313" key="14">
    <source>
        <dbReference type="Proteomes" id="UP000249495"/>
    </source>
</evidence>
<evidence type="ECO:0000256" key="5">
    <source>
        <dbReference type="ARBA" id="ARBA00023027"/>
    </source>
</evidence>
<feature type="domain" description="Alanine dehydrogenase/pyridine nucleotide transhydrogenase N-terminal" evidence="12">
    <location>
        <begin position="4"/>
        <end position="135"/>
    </location>
</feature>
<evidence type="ECO:0000259" key="11">
    <source>
        <dbReference type="SMART" id="SM01002"/>
    </source>
</evidence>
<evidence type="ECO:0000256" key="4">
    <source>
        <dbReference type="ARBA" id="ARBA00023002"/>
    </source>
</evidence>
<feature type="binding site" evidence="8">
    <location>
        <position position="15"/>
    </location>
    <ligand>
        <name>substrate</name>
    </ligand>
</feature>
<feature type="binding site" evidence="10">
    <location>
        <position position="322"/>
    </location>
    <ligand>
        <name>Mg(2+)</name>
        <dbReference type="ChEBI" id="CHEBI:18420"/>
    </ligand>
</feature>
<sequence>MIIGVPKEIKTRENRVGLTPAGVLSLRQHGHDVWIESEAGLGSGFTDSEYAAQGALIKSSAEEVWQADMVIKVKEPLASEYPYFRKGLILFTYLHLAPAEELTKALLEGGVIGIGYETVEKDGSLPLLNPMSEVAGRMAVQLGAHFLTNLDGGEGILLGGVPGVKKGKVTIIGGGNVGTNAAQMAVGLGADVTIIDLSAKRLAELDAQFGGRVQTLMSNPLNIEEAVSDSDLLIGAVLIPGARAPKLVTKEMVSKMRKGAVIIDVAVDQGGIIETADRVTTHEDPIYTVDGVIHYAVANMPGAVPRTSTIALTNVTLPYAIELANKGVEKALQDNHGLLTGLNVYQGQLTNQAVAESLNLPYQAYKA</sequence>
<keyword evidence="14" id="KW-1185">Reference proteome</keyword>
<dbReference type="NCBIfam" id="TIGR00518">
    <property type="entry name" value="alaDH"/>
    <property type="match status" value="1"/>
</dbReference>
<feature type="binding site" evidence="9">
    <location>
        <position position="196"/>
    </location>
    <ligand>
        <name>NAD(+)</name>
        <dbReference type="ChEBI" id="CHEBI:57540"/>
    </ligand>
</feature>
<dbReference type="FunFam" id="3.40.50.720:FF:000049">
    <property type="entry name" value="Alanine dehydrogenase"/>
    <property type="match status" value="1"/>
</dbReference>
<dbReference type="EC" id="1.4.1.1" evidence="3 6"/>
<feature type="binding site" evidence="9">
    <location>
        <begin position="237"/>
        <end position="238"/>
    </location>
    <ligand>
        <name>NAD(+)</name>
        <dbReference type="ChEBI" id="CHEBI:57540"/>
    </ligand>
</feature>
<dbReference type="SMART" id="SM01002">
    <property type="entry name" value="AlaDh_PNT_C"/>
    <property type="match status" value="1"/>
</dbReference>
<proteinExistence type="inferred from homology"/>
<keyword evidence="4 6" id="KW-0560">Oxidoreductase</keyword>
<reference evidence="13 14" key="1">
    <citation type="submission" date="2018-06" db="EMBL/GenBank/DDBJ databases">
        <authorList>
            <consortium name="Pathogen Informatics"/>
            <person name="Doyle S."/>
        </authorList>
    </citation>
    <scope>NUCLEOTIDE SEQUENCE [LARGE SCALE GENOMIC DNA]</scope>
    <source>
        <strain evidence="13 14">NCTC12278</strain>
    </source>
</reference>
<accession>A0A2X3VF15</accession>
<dbReference type="AlphaFoldDB" id="A0A2X3VF15"/>
<keyword evidence="10" id="KW-0460">Magnesium</keyword>
<dbReference type="InterPro" id="IPR036291">
    <property type="entry name" value="NAD(P)-bd_dom_sf"/>
</dbReference>
<name>A0A2X3VF15_9STRE</name>
<evidence type="ECO:0000256" key="2">
    <source>
        <dbReference type="ARBA" id="ARBA00005689"/>
    </source>
</evidence>
<dbReference type="UniPathway" id="UPA00527">
    <property type="reaction ID" value="UER00585"/>
</dbReference>
<comment type="similarity">
    <text evidence="2 6">Belongs to the AlaDH/PNT family.</text>
</comment>
<evidence type="ECO:0000256" key="6">
    <source>
        <dbReference type="PIRNR" id="PIRNR000183"/>
    </source>
</evidence>
<evidence type="ECO:0000313" key="13">
    <source>
        <dbReference type="EMBL" id="SQF40020.1"/>
    </source>
</evidence>
<dbReference type="SMART" id="SM01003">
    <property type="entry name" value="AlaDh_PNT_N"/>
    <property type="match status" value="1"/>
</dbReference>
<dbReference type="InterPro" id="IPR008143">
    <property type="entry name" value="Ala_DH/PNT_CS2"/>
</dbReference>
<dbReference type="STRING" id="1123303.GCA_000372425_00220"/>
<feature type="active site" description="Proton donor/acceptor" evidence="7">
    <location>
        <position position="95"/>
    </location>
</feature>
<feature type="domain" description="Alanine dehydrogenase/pyridine nucleotide transhydrogenase NAD(H)-binding" evidence="11">
    <location>
        <begin position="147"/>
        <end position="296"/>
    </location>
</feature>
<dbReference type="Proteomes" id="UP000249495">
    <property type="component" value="Chromosome 1"/>
</dbReference>
<dbReference type="GO" id="GO:0005886">
    <property type="term" value="C:plasma membrane"/>
    <property type="evidence" value="ECO:0007669"/>
    <property type="project" value="TreeGrafter"/>
</dbReference>